<dbReference type="InterPro" id="IPR050855">
    <property type="entry name" value="NDM-1-like"/>
</dbReference>
<dbReference type="CDD" id="cd16282">
    <property type="entry name" value="metallo-hydrolase-like_MBL-fold"/>
    <property type="match status" value="1"/>
</dbReference>
<proteinExistence type="inferred from homology"/>
<feature type="domain" description="Metallo-beta-lactamase" evidence="2">
    <location>
        <begin position="82"/>
        <end position="264"/>
    </location>
</feature>
<dbReference type="Pfam" id="PF00753">
    <property type="entry name" value="Lactamase_B"/>
    <property type="match status" value="1"/>
</dbReference>
<dbReference type="KEGG" id="ypac:CEW88_21815"/>
<evidence type="ECO:0000313" key="3">
    <source>
        <dbReference type="EMBL" id="AWI86406.1"/>
    </source>
</evidence>
<dbReference type="PANTHER" id="PTHR42951">
    <property type="entry name" value="METALLO-BETA-LACTAMASE DOMAIN-CONTAINING"/>
    <property type="match status" value="1"/>
</dbReference>
<dbReference type="EMBL" id="CP022192">
    <property type="protein sequence ID" value="AWI86406.1"/>
    <property type="molecule type" value="Genomic_DNA"/>
</dbReference>
<organism evidence="3 4">
    <name type="scientific">Alloyangia pacifica</name>
    <dbReference type="NCBI Taxonomy" id="311180"/>
    <lineage>
        <taxon>Bacteria</taxon>
        <taxon>Pseudomonadati</taxon>
        <taxon>Pseudomonadota</taxon>
        <taxon>Alphaproteobacteria</taxon>
        <taxon>Rhodobacterales</taxon>
        <taxon>Roseobacteraceae</taxon>
        <taxon>Alloyangia</taxon>
    </lineage>
</organism>
<dbReference type="SUPFAM" id="SSF56281">
    <property type="entry name" value="Metallo-hydrolase/oxidoreductase"/>
    <property type="match status" value="1"/>
</dbReference>
<comment type="similarity">
    <text evidence="1">Belongs to the metallo-beta-lactamase superfamily. Class-B beta-lactamase family.</text>
</comment>
<dbReference type="SMART" id="SM00849">
    <property type="entry name" value="Lactamase_B"/>
    <property type="match status" value="1"/>
</dbReference>
<evidence type="ECO:0000259" key="2">
    <source>
        <dbReference type="SMART" id="SM00849"/>
    </source>
</evidence>
<dbReference type="OrthoDB" id="420651at2"/>
<evidence type="ECO:0000256" key="1">
    <source>
        <dbReference type="ARBA" id="ARBA00005250"/>
    </source>
</evidence>
<keyword evidence="3" id="KW-0614">Plasmid</keyword>
<name>A0A2U8HMZ4_9RHOB</name>
<dbReference type="InterPro" id="IPR030829">
    <property type="entry name" value="SoxH-rel_PQQ_2"/>
</dbReference>
<dbReference type="GO" id="GO:0017001">
    <property type="term" value="P:antibiotic catabolic process"/>
    <property type="evidence" value="ECO:0007669"/>
    <property type="project" value="UniProtKB-ARBA"/>
</dbReference>
<dbReference type="RefSeq" id="WP_108970507.1">
    <property type="nucleotide sequence ID" value="NZ_CP022192.1"/>
</dbReference>
<dbReference type="Proteomes" id="UP000244915">
    <property type="component" value="Plasmid unnamed2"/>
</dbReference>
<evidence type="ECO:0000313" key="4">
    <source>
        <dbReference type="Proteomes" id="UP000244915"/>
    </source>
</evidence>
<geneLocation type="plasmid" evidence="3 4">
    <name>unnamed2</name>
</geneLocation>
<protein>
    <submittedName>
        <fullName evidence="3">MBL fold metallo-hydrolase</fullName>
    </submittedName>
</protein>
<sequence>MFEAIVMLCAGLAGEPPCRAALLPGFEAADRAGCVAALEARPVAGAKCRPAGAALAVTEVAPGVFVHHGAVAEPNAANRGDTTNLGFVIGTRAVAVIDSGSAAWMGEALWRAIRARSDLPVAYVVLTHVHPDHVLGASAFAGAEVLSHASLPQALARRQETYLQRFEALIGAEAFLGTEVPRVDREVAERALLDLGGRELELRAWPQAHSGTDLTVLDTATGTLFAGDLVVEGHIPPLDGSLRGWQRVLGDLAQLRAARVVPGHGGPVLDWPGGAAPVGRYLDVLARDAAAAVAAGERLSEAVTHIAGEERDRWQLFDAFNARNATVAFTELEWE</sequence>
<reference evidence="3 4" key="1">
    <citation type="submission" date="2017-06" db="EMBL/GenBank/DDBJ databases">
        <title>Yangia sp. YSBP01 complete genome sequence.</title>
        <authorList>
            <person name="Woo J.-H."/>
            <person name="Kim H.-S."/>
        </authorList>
    </citation>
    <scope>NUCLEOTIDE SEQUENCE [LARGE SCALE GENOMIC DNA]</scope>
    <source>
        <strain evidence="3 4">YSBP01</strain>
        <plasmid evidence="3 4">unnamed2</plasmid>
    </source>
</reference>
<dbReference type="AlphaFoldDB" id="A0A2U8HMZ4"/>
<accession>A0A2U8HMZ4</accession>
<dbReference type="PANTHER" id="PTHR42951:SF4">
    <property type="entry name" value="ACYL-COENZYME A THIOESTERASE MBLAC2"/>
    <property type="match status" value="1"/>
</dbReference>
<gene>
    <name evidence="3" type="ORF">CEW88_21815</name>
</gene>
<dbReference type="GO" id="GO:0016787">
    <property type="term" value="F:hydrolase activity"/>
    <property type="evidence" value="ECO:0007669"/>
    <property type="project" value="UniProtKB-KW"/>
</dbReference>
<dbReference type="InterPro" id="IPR036866">
    <property type="entry name" value="RibonucZ/Hydroxyglut_hydro"/>
</dbReference>
<dbReference type="NCBIfam" id="TIGR04559">
    <property type="entry name" value="SoxH_rel_PQQ_2"/>
    <property type="match status" value="1"/>
</dbReference>
<dbReference type="InterPro" id="IPR001279">
    <property type="entry name" value="Metallo-B-lactamas"/>
</dbReference>
<dbReference type="Gene3D" id="3.60.15.10">
    <property type="entry name" value="Ribonuclease Z/Hydroxyacylglutathione hydrolase-like"/>
    <property type="match status" value="1"/>
</dbReference>
<keyword evidence="3" id="KW-0378">Hydrolase</keyword>